<dbReference type="AlphaFoldDB" id="A0A8X7URM2"/>
<evidence type="ECO:0000313" key="1">
    <source>
        <dbReference type="EMBL" id="KAG2285981.1"/>
    </source>
</evidence>
<name>A0A8X7URM2_BRACI</name>
<sequence length="109" mass="12371">MEMYLRAEITKEKVKGKTSIGGIASKHGSRVYRWTRGASSRDGFEQALFVVPYLSCIPTSLWNCKSQNVYCEFMKRRMIVGLVQSSQIGRQMNLTCIANRDKVGRDKSS</sequence>
<keyword evidence="2" id="KW-1185">Reference proteome</keyword>
<reference evidence="1 2" key="1">
    <citation type="submission" date="2020-02" db="EMBL/GenBank/DDBJ databases">
        <authorList>
            <person name="Ma Q."/>
            <person name="Huang Y."/>
            <person name="Song X."/>
            <person name="Pei D."/>
        </authorList>
    </citation>
    <scope>NUCLEOTIDE SEQUENCE [LARGE SCALE GENOMIC DNA]</scope>
    <source>
        <strain evidence="1">Sxm20200214</strain>
        <tissue evidence="1">Leaf</tissue>
    </source>
</reference>
<evidence type="ECO:0000313" key="2">
    <source>
        <dbReference type="Proteomes" id="UP000886595"/>
    </source>
</evidence>
<dbReference type="EMBL" id="JAAMPC010000010">
    <property type="protein sequence ID" value="KAG2285981.1"/>
    <property type="molecule type" value="Genomic_DNA"/>
</dbReference>
<protein>
    <submittedName>
        <fullName evidence="1">Uncharacterized protein</fullName>
    </submittedName>
</protein>
<dbReference type="Proteomes" id="UP000886595">
    <property type="component" value="Unassembled WGS sequence"/>
</dbReference>
<gene>
    <name evidence="1" type="ORF">Bca52824_045585</name>
</gene>
<accession>A0A8X7URM2</accession>
<proteinExistence type="predicted"/>
<organism evidence="1 2">
    <name type="scientific">Brassica carinata</name>
    <name type="common">Ethiopian mustard</name>
    <name type="synonym">Abyssinian cabbage</name>
    <dbReference type="NCBI Taxonomy" id="52824"/>
    <lineage>
        <taxon>Eukaryota</taxon>
        <taxon>Viridiplantae</taxon>
        <taxon>Streptophyta</taxon>
        <taxon>Embryophyta</taxon>
        <taxon>Tracheophyta</taxon>
        <taxon>Spermatophyta</taxon>
        <taxon>Magnoliopsida</taxon>
        <taxon>eudicotyledons</taxon>
        <taxon>Gunneridae</taxon>
        <taxon>Pentapetalae</taxon>
        <taxon>rosids</taxon>
        <taxon>malvids</taxon>
        <taxon>Brassicales</taxon>
        <taxon>Brassicaceae</taxon>
        <taxon>Brassiceae</taxon>
        <taxon>Brassica</taxon>
    </lineage>
</organism>
<comment type="caution">
    <text evidence="1">The sequence shown here is derived from an EMBL/GenBank/DDBJ whole genome shotgun (WGS) entry which is preliminary data.</text>
</comment>